<organism evidence="1 2">
    <name type="scientific">Pyrus ussuriensis x Pyrus communis</name>
    <dbReference type="NCBI Taxonomy" id="2448454"/>
    <lineage>
        <taxon>Eukaryota</taxon>
        <taxon>Viridiplantae</taxon>
        <taxon>Streptophyta</taxon>
        <taxon>Embryophyta</taxon>
        <taxon>Tracheophyta</taxon>
        <taxon>Spermatophyta</taxon>
        <taxon>Magnoliopsida</taxon>
        <taxon>eudicotyledons</taxon>
        <taxon>Gunneridae</taxon>
        <taxon>Pentapetalae</taxon>
        <taxon>rosids</taxon>
        <taxon>fabids</taxon>
        <taxon>Rosales</taxon>
        <taxon>Rosaceae</taxon>
        <taxon>Amygdaloideae</taxon>
        <taxon>Maleae</taxon>
        <taxon>Pyrus</taxon>
    </lineage>
</organism>
<dbReference type="EMBL" id="SMOL01000768">
    <property type="protein sequence ID" value="KAB2597288.1"/>
    <property type="molecule type" value="Genomic_DNA"/>
</dbReference>
<protein>
    <submittedName>
        <fullName evidence="1">Uncharacterized protein</fullName>
    </submittedName>
</protein>
<dbReference type="AlphaFoldDB" id="A0A5N5F2G5"/>
<dbReference type="Proteomes" id="UP000327157">
    <property type="component" value="Chromosome 1"/>
</dbReference>
<name>A0A5N5F2G5_9ROSA</name>
<sequence length="189" mass="20776">MLVPFLAFIDFPSPIVQAFPFGDGFQSMCTILLSPPLPFEVTFWRKKRLADALVLQEATTEATRQGAGPSQALRKAKNIFEMFSEFEMETRTSRQANLKSSPFSEAAKSSTLATKKPMVLEIPVVLKGKPYQPAISKVVTRATRASGIPIPKPRKVAATGSFSSSTVVAEDVAMPFHWLLSQPQLHYSS</sequence>
<keyword evidence="2" id="KW-1185">Reference proteome</keyword>
<evidence type="ECO:0000313" key="1">
    <source>
        <dbReference type="EMBL" id="KAB2597288.1"/>
    </source>
</evidence>
<accession>A0A5N5F2G5</accession>
<comment type="caution">
    <text evidence="1">The sequence shown here is derived from an EMBL/GenBank/DDBJ whole genome shotgun (WGS) entry which is preliminary data.</text>
</comment>
<gene>
    <name evidence="1" type="ORF">D8674_000208</name>
</gene>
<reference evidence="2" key="2">
    <citation type="submission" date="2019-10" db="EMBL/GenBank/DDBJ databases">
        <title>A de novo genome assembly of a pear dwarfing rootstock.</title>
        <authorList>
            <person name="Wang F."/>
            <person name="Wang J."/>
            <person name="Li S."/>
            <person name="Zhang Y."/>
            <person name="Fang M."/>
            <person name="Ma L."/>
            <person name="Zhao Y."/>
            <person name="Jiang S."/>
        </authorList>
    </citation>
    <scope>NUCLEOTIDE SEQUENCE [LARGE SCALE GENOMIC DNA]</scope>
</reference>
<proteinExistence type="predicted"/>
<reference evidence="1 2" key="3">
    <citation type="submission" date="2019-11" db="EMBL/GenBank/DDBJ databases">
        <title>A de novo genome assembly of a pear dwarfing rootstock.</title>
        <authorList>
            <person name="Wang F."/>
            <person name="Wang J."/>
            <person name="Li S."/>
            <person name="Zhang Y."/>
            <person name="Fang M."/>
            <person name="Ma L."/>
            <person name="Zhao Y."/>
            <person name="Jiang S."/>
        </authorList>
    </citation>
    <scope>NUCLEOTIDE SEQUENCE [LARGE SCALE GENOMIC DNA]</scope>
    <source>
        <strain evidence="1">S2</strain>
        <tissue evidence="1">Leaf</tissue>
    </source>
</reference>
<evidence type="ECO:0000313" key="2">
    <source>
        <dbReference type="Proteomes" id="UP000327157"/>
    </source>
</evidence>
<reference evidence="1 2" key="1">
    <citation type="submission" date="2019-09" db="EMBL/GenBank/DDBJ databases">
        <authorList>
            <person name="Ou C."/>
        </authorList>
    </citation>
    <scope>NUCLEOTIDE SEQUENCE [LARGE SCALE GENOMIC DNA]</scope>
    <source>
        <strain evidence="1">S2</strain>
        <tissue evidence="1">Leaf</tissue>
    </source>
</reference>